<sequence>MSLEAKALYSQNEINQNITSSTNNNNNNEQAIWTPQQIEEVWNKGEIINNFNPQLYRRDYAGALMFWHNFIAQPKLNDPIESLNWTIIYERPTTADGTNYIKNLVPMNNNNAVTKGNNFPHWTTSVTYDSKKNKNIFKNKSWKYKEKNQIE</sequence>
<reference evidence="1 2" key="1">
    <citation type="journal article" date="2022" name="Front. Microbiol.">
        <title>Male-killing mechanisms vary between Spiroplasma species.</title>
        <authorList>
            <person name="Arai H."/>
            <person name="Inoue M."/>
            <person name="Kageyama D."/>
        </authorList>
    </citation>
    <scope>NUCLEOTIDE SEQUENCE [LARGE SCALE GENOMIC DNA]</scope>
    <source>
        <strain evidence="2">sHm</strain>
    </source>
</reference>
<protein>
    <recommendedName>
        <fullName evidence="3">Adhesin P123</fullName>
    </recommendedName>
</protein>
<gene>
    <name evidence="1" type="ORF">SHM_25100</name>
</gene>
<accession>A0ABM8BYB2</accession>
<organism evidence="1 2">
    <name type="scientific">Spiroplasma ixodetis</name>
    <dbReference type="NCBI Taxonomy" id="2141"/>
    <lineage>
        <taxon>Bacteria</taxon>
        <taxon>Bacillati</taxon>
        <taxon>Mycoplasmatota</taxon>
        <taxon>Mollicutes</taxon>
        <taxon>Entomoplasmatales</taxon>
        <taxon>Spiroplasmataceae</taxon>
        <taxon>Spiroplasma</taxon>
    </lineage>
</organism>
<dbReference type="Proteomes" id="UP001163387">
    <property type="component" value="Chromosome"/>
</dbReference>
<dbReference type="EMBL" id="AP026933">
    <property type="protein sequence ID" value="BDT04864.1"/>
    <property type="molecule type" value="Genomic_DNA"/>
</dbReference>
<keyword evidence="2" id="KW-1185">Reference proteome</keyword>
<proteinExistence type="predicted"/>
<evidence type="ECO:0000313" key="2">
    <source>
        <dbReference type="Proteomes" id="UP001163387"/>
    </source>
</evidence>
<evidence type="ECO:0008006" key="3">
    <source>
        <dbReference type="Google" id="ProtNLM"/>
    </source>
</evidence>
<evidence type="ECO:0000313" key="1">
    <source>
        <dbReference type="EMBL" id="BDT04864.1"/>
    </source>
</evidence>
<name>A0ABM8BYB2_9MOLU</name>